<accession>A0A8X8ZD82</accession>
<reference evidence="1" key="1">
    <citation type="submission" date="2018-01" db="EMBL/GenBank/DDBJ databases">
        <authorList>
            <person name="Mao J.F."/>
        </authorList>
    </citation>
    <scope>NUCLEOTIDE SEQUENCE</scope>
    <source>
        <strain evidence="1">Huo1</strain>
        <tissue evidence="1">Leaf</tissue>
    </source>
</reference>
<gene>
    <name evidence="1" type="ORF">SASPL_137227</name>
</gene>
<reference evidence="1" key="2">
    <citation type="submission" date="2020-08" db="EMBL/GenBank/DDBJ databases">
        <title>Plant Genome Project.</title>
        <authorList>
            <person name="Zhang R.-G."/>
        </authorList>
    </citation>
    <scope>NUCLEOTIDE SEQUENCE</scope>
    <source>
        <strain evidence="1">Huo1</strain>
        <tissue evidence="1">Leaf</tissue>
    </source>
</reference>
<sequence>MAIKVDLEKAYDRIRADCSNAKAIKELLDQFSQYYGHLVSINKTQLYFSPNTDVDTTTEIESIFHFKVVDNLGMYLGIPLLHGRVTGANLRYITDRVQKKLNAWSAASLSMAVRVTLAKAVLSAIPTYCMQVVMLPANVIDEIEKLIRRFVWGGSEQQTKLSLVNWKTVADLLAQGG</sequence>
<dbReference type="AlphaFoldDB" id="A0A8X8ZD82"/>
<protein>
    <recommendedName>
        <fullName evidence="3">Reverse transcriptase domain-containing protein</fullName>
    </recommendedName>
</protein>
<dbReference type="PANTHER" id="PTHR33116">
    <property type="entry name" value="REVERSE TRANSCRIPTASE ZINC-BINDING DOMAIN-CONTAINING PROTEIN-RELATED-RELATED"/>
    <property type="match status" value="1"/>
</dbReference>
<evidence type="ECO:0000313" key="1">
    <source>
        <dbReference type="EMBL" id="KAG6400397.1"/>
    </source>
</evidence>
<comment type="caution">
    <text evidence="1">The sequence shown here is derived from an EMBL/GenBank/DDBJ whole genome shotgun (WGS) entry which is preliminary data.</text>
</comment>
<dbReference type="Proteomes" id="UP000298416">
    <property type="component" value="Unassembled WGS sequence"/>
</dbReference>
<name>A0A8X8ZD82_SALSN</name>
<keyword evidence="2" id="KW-1185">Reference proteome</keyword>
<dbReference type="EMBL" id="PNBA02000014">
    <property type="protein sequence ID" value="KAG6400397.1"/>
    <property type="molecule type" value="Genomic_DNA"/>
</dbReference>
<evidence type="ECO:0000313" key="2">
    <source>
        <dbReference type="Proteomes" id="UP000298416"/>
    </source>
</evidence>
<organism evidence="1">
    <name type="scientific">Salvia splendens</name>
    <name type="common">Scarlet sage</name>
    <dbReference type="NCBI Taxonomy" id="180675"/>
    <lineage>
        <taxon>Eukaryota</taxon>
        <taxon>Viridiplantae</taxon>
        <taxon>Streptophyta</taxon>
        <taxon>Embryophyta</taxon>
        <taxon>Tracheophyta</taxon>
        <taxon>Spermatophyta</taxon>
        <taxon>Magnoliopsida</taxon>
        <taxon>eudicotyledons</taxon>
        <taxon>Gunneridae</taxon>
        <taxon>Pentapetalae</taxon>
        <taxon>asterids</taxon>
        <taxon>lamiids</taxon>
        <taxon>Lamiales</taxon>
        <taxon>Lamiaceae</taxon>
        <taxon>Nepetoideae</taxon>
        <taxon>Mentheae</taxon>
        <taxon>Salviinae</taxon>
        <taxon>Salvia</taxon>
        <taxon>Salvia subgen. Calosphace</taxon>
        <taxon>core Calosphace</taxon>
    </lineage>
</organism>
<proteinExistence type="predicted"/>
<dbReference type="PANTHER" id="PTHR33116:SF86">
    <property type="entry name" value="REVERSE TRANSCRIPTASE DOMAIN-CONTAINING PROTEIN"/>
    <property type="match status" value="1"/>
</dbReference>
<evidence type="ECO:0008006" key="3">
    <source>
        <dbReference type="Google" id="ProtNLM"/>
    </source>
</evidence>